<keyword evidence="6" id="KW-1185">Reference proteome</keyword>
<protein>
    <recommendedName>
        <fullName evidence="7">GPP34 family phosphoprotein</fullName>
    </recommendedName>
</protein>
<evidence type="ECO:0000256" key="2">
    <source>
        <dbReference type="ARBA" id="ARBA00023034"/>
    </source>
</evidence>
<dbReference type="InterPro" id="IPR038261">
    <property type="entry name" value="GPP34-like_sf"/>
</dbReference>
<dbReference type="Pfam" id="PF05719">
    <property type="entry name" value="GPP34"/>
    <property type="match status" value="1"/>
</dbReference>
<comment type="caution">
    <text evidence="5">The sequence shown here is derived from an EMBL/GenBank/DDBJ whole genome shotgun (WGS) entry which is preliminary data.</text>
</comment>
<evidence type="ECO:0000313" key="5">
    <source>
        <dbReference type="EMBL" id="GAA1835280.1"/>
    </source>
</evidence>
<proteinExistence type="predicted"/>
<gene>
    <name evidence="5" type="ORF">GCM10009750_19650</name>
</gene>
<dbReference type="InterPro" id="IPR008628">
    <property type="entry name" value="GPP34-like"/>
</dbReference>
<keyword evidence="3" id="KW-0446">Lipid-binding</keyword>
<organism evidence="5 6">
    <name type="scientific">Agromyces salentinus</name>
    <dbReference type="NCBI Taxonomy" id="269421"/>
    <lineage>
        <taxon>Bacteria</taxon>
        <taxon>Bacillati</taxon>
        <taxon>Actinomycetota</taxon>
        <taxon>Actinomycetes</taxon>
        <taxon>Micrococcales</taxon>
        <taxon>Microbacteriaceae</taxon>
        <taxon>Agromyces</taxon>
    </lineage>
</organism>
<evidence type="ECO:0000256" key="3">
    <source>
        <dbReference type="ARBA" id="ARBA00023121"/>
    </source>
</evidence>
<reference evidence="6" key="1">
    <citation type="journal article" date="2019" name="Int. J. Syst. Evol. Microbiol.">
        <title>The Global Catalogue of Microorganisms (GCM) 10K type strain sequencing project: providing services to taxonomists for standard genome sequencing and annotation.</title>
        <authorList>
            <consortium name="The Broad Institute Genomics Platform"/>
            <consortium name="The Broad Institute Genome Sequencing Center for Infectious Disease"/>
            <person name="Wu L."/>
            <person name="Ma J."/>
        </authorList>
    </citation>
    <scope>NUCLEOTIDE SEQUENCE [LARGE SCALE GENOMIC DNA]</scope>
    <source>
        <strain evidence="6">JCM 14323</strain>
    </source>
</reference>
<evidence type="ECO:0000256" key="1">
    <source>
        <dbReference type="ARBA" id="ARBA00004255"/>
    </source>
</evidence>
<comment type="subcellular location">
    <subcellularLocation>
        <location evidence="1">Golgi apparatus membrane</location>
        <topology evidence="1">Peripheral membrane protein</topology>
        <orientation evidence="1">Cytoplasmic side</orientation>
    </subcellularLocation>
</comment>
<sequence length="229" mass="24174">MTEHMHELMSDEPLLVEDTLLLLFQPDSGTIAGENILFYVLGGAVLADLALAGRVEVERGLSTRVRAAGAGEAPDPLLQPALSSLSEKAQDIQTVLAGSGPLLRGPVLDRVVARGDLQRTEGKVLRFFPTTKITLASDRRASLIRNVRAALVDGEEPSARTAASIALLSASGTLPQFHAEIPWGTDVYTRAKALESGDWGAAAASSAVVRTMNAVIMNTVIAATVLPRL</sequence>
<dbReference type="EMBL" id="BAAANK010000005">
    <property type="protein sequence ID" value="GAA1835280.1"/>
    <property type="molecule type" value="Genomic_DNA"/>
</dbReference>
<evidence type="ECO:0000256" key="4">
    <source>
        <dbReference type="ARBA" id="ARBA00023136"/>
    </source>
</evidence>
<dbReference type="Proteomes" id="UP001501746">
    <property type="component" value="Unassembled WGS sequence"/>
</dbReference>
<evidence type="ECO:0008006" key="7">
    <source>
        <dbReference type="Google" id="ProtNLM"/>
    </source>
</evidence>
<dbReference type="Gene3D" id="1.10.3630.10">
    <property type="entry name" value="yeast vps74-n-term truncation variant domain like"/>
    <property type="match status" value="1"/>
</dbReference>
<evidence type="ECO:0000313" key="6">
    <source>
        <dbReference type="Proteomes" id="UP001501746"/>
    </source>
</evidence>
<keyword evidence="4" id="KW-0472">Membrane</keyword>
<keyword evidence="2" id="KW-0333">Golgi apparatus</keyword>
<accession>A0ABP4YZ59</accession>
<name>A0ABP4YZ59_9MICO</name>